<feature type="non-terminal residue" evidence="1">
    <location>
        <position position="1"/>
    </location>
</feature>
<organism evidence="1">
    <name type="scientific">Spongospora subterranea</name>
    <dbReference type="NCBI Taxonomy" id="70186"/>
    <lineage>
        <taxon>Eukaryota</taxon>
        <taxon>Sar</taxon>
        <taxon>Rhizaria</taxon>
        <taxon>Endomyxa</taxon>
        <taxon>Phytomyxea</taxon>
        <taxon>Plasmodiophorida</taxon>
        <taxon>Plasmodiophoridae</taxon>
        <taxon>Spongospora</taxon>
    </lineage>
</organism>
<proteinExistence type="predicted"/>
<dbReference type="AlphaFoldDB" id="A0A0H5QYX1"/>
<protein>
    <submittedName>
        <fullName evidence="1">Uncharacterized protein</fullName>
    </submittedName>
</protein>
<sequence>NDRFEEFLVECRQIKNKKISPNSSEWFVGGFYELGNDVCDAVATEGDGNGLLMSTTGKKLIKKFIWSVSDHFQAFRKEGASLLYYKNKSQTAHIWDSSEGESTDQINEYSL</sequence>
<accession>A0A0H5QYX1</accession>
<dbReference type="EMBL" id="HACM01000322">
    <property type="protein sequence ID" value="CRZ00764.1"/>
    <property type="molecule type" value="Transcribed_RNA"/>
</dbReference>
<feature type="non-terminal residue" evidence="1">
    <location>
        <position position="111"/>
    </location>
</feature>
<name>A0A0H5QYX1_9EUKA</name>
<evidence type="ECO:0000313" key="1">
    <source>
        <dbReference type="EMBL" id="CRZ00764.1"/>
    </source>
</evidence>
<reference evidence="1" key="1">
    <citation type="submission" date="2015-04" db="EMBL/GenBank/DDBJ databases">
        <title>The genome sequence of the plant pathogenic Rhizarian Plasmodiophora brassicae reveals insights in its biotrophic life cycle and the origin of chitin synthesis.</title>
        <authorList>
            <person name="Schwelm A."/>
            <person name="Fogelqvist J."/>
            <person name="Knaust A."/>
            <person name="Julke S."/>
            <person name="Lilja T."/>
            <person name="Dhandapani V."/>
            <person name="Bonilla-Rosso G."/>
            <person name="Karlsson M."/>
            <person name="Shevchenko A."/>
            <person name="Choi S.R."/>
            <person name="Kim H.G."/>
            <person name="Park J.Y."/>
            <person name="Lim Y.P."/>
            <person name="Ludwig-Muller J."/>
            <person name="Dixelius C."/>
        </authorList>
    </citation>
    <scope>NUCLEOTIDE SEQUENCE</scope>
    <source>
        <tissue evidence="1">Potato root galls</tissue>
    </source>
</reference>